<evidence type="ECO:0000313" key="11">
    <source>
        <dbReference type="Proteomes" id="UP000433483"/>
    </source>
</evidence>
<dbReference type="EMBL" id="QXFX01004497">
    <property type="protein sequence ID" value="KAE9063835.1"/>
    <property type="molecule type" value="Genomic_DNA"/>
</dbReference>
<dbReference type="EMBL" id="QXFZ01002774">
    <property type="protein sequence ID" value="KAE9073889.1"/>
    <property type="molecule type" value="Genomic_DNA"/>
</dbReference>
<dbReference type="Proteomes" id="UP000488956">
    <property type="component" value="Unassembled WGS sequence"/>
</dbReference>
<comment type="caution">
    <text evidence="6">The sequence shown here is derived from an EMBL/GenBank/DDBJ whole genome shotgun (WGS) entry which is preliminary data.</text>
</comment>
<dbReference type="EMBL" id="QXGA01006594">
    <property type="protein sequence ID" value="KAE9062567.1"/>
    <property type="molecule type" value="Genomic_DNA"/>
</dbReference>
<evidence type="ECO:0000313" key="9">
    <source>
        <dbReference type="EMBL" id="KAE9278622.1"/>
    </source>
</evidence>
<evidence type="ECO:0000313" key="3">
    <source>
        <dbReference type="EMBL" id="KAE9063835.1"/>
    </source>
</evidence>
<name>A0A6A3W3I7_9STRA</name>
<dbReference type="Proteomes" id="UP000429523">
    <property type="component" value="Unassembled WGS sequence"/>
</dbReference>
<dbReference type="Proteomes" id="UP000486351">
    <property type="component" value="Unassembled WGS sequence"/>
</dbReference>
<dbReference type="EMBL" id="QXGB01002821">
    <property type="protein sequence ID" value="KAE9174761.1"/>
    <property type="molecule type" value="Genomic_DNA"/>
</dbReference>
<evidence type="ECO:0000313" key="7">
    <source>
        <dbReference type="EMBL" id="KAE9174761.1"/>
    </source>
</evidence>
<keyword evidence="11" id="KW-1185">Reference proteome</keyword>
<evidence type="ECO:0000313" key="8">
    <source>
        <dbReference type="EMBL" id="KAE9270773.1"/>
    </source>
</evidence>
<evidence type="ECO:0000313" key="6">
    <source>
        <dbReference type="EMBL" id="KAE9172761.1"/>
    </source>
</evidence>
<evidence type="ECO:0000313" key="12">
    <source>
        <dbReference type="Proteomes" id="UP000437068"/>
    </source>
</evidence>
<evidence type="ECO:0000313" key="18">
    <source>
        <dbReference type="Proteomes" id="UP000488956"/>
    </source>
</evidence>
<sequence>MAANSKLNWIWLTCISNTCTVVLYHTSKVVSLRCLRLGSVLRCFLNAKNHGTMGYTDSLGSVLLNTFISFCR</sequence>
<evidence type="ECO:0000313" key="14">
    <source>
        <dbReference type="Proteomes" id="UP000440732"/>
    </source>
</evidence>
<dbReference type="EMBL" id="QXFY01004265">
    <property type="protein sequence ID" value="KAE9278622.1"/>
    <property type="molecule type" value="Genomic_DNA"/>
</dbReference>
<evidence type="ECO:0000313" key="4">
    <source>
        <dbReference type="EMBL" id="KAE9073889.1"/>
    </source>
</evidence>
<dbReference type="Proteomes" id="UP000440367">
    <property type="component" value="Unassembled WGS sequence"/>
</dbReference>
<dbReference type="EMBL" id="QXGE01004396">
    <property type="protein sequence ID" value="KAE9270773.1"/>
    <property type="molecule type" value="Genomic_DNA"/>
</dbReference>
<evidence type="ECO:0000313" key="1">
    <source>
        <dbReference type="EMBL" id="KAE8923422.1"/>
    </source>
</evidence>
<gene>
    <name evidence="8" type="ORF">PF001_g28666</name>
    <name evidence="6" type="ORF">PF002_g29491</name>
    <name evidence="5" type="ORF">PF004_g27793</name>
    <name evidence="7" type="ORF">PF005_g25711</name>
    <name evidence="2" type="ORF">PF006_g31143</name>
    <name evidence="4" type="ORF">PF007_g25629</name>
    <name evidence="9" type="ORF">PF008_g28575</name>
    <name evidence="1" type="ORF">PF009_g26323</name>
    <name evidence="3" type="ORF">PF010_g28838</name>
</gene>
<evidence type="ECO:0000313" key="13">
    <source>
        <dbReference type="Proteomes" id="UP000440367"/>
    </source>
</evidence>
<dbReference type="EMBL" id="QXGF01002778">
    <property type="protein sequence ID" value="KAE8923422.1"/>
    <property type="molecule type" value="Genomic_DNA"/>
</dbReference>
<protein>
    <submittedName>
        <fullName evidence="6">Uncharacterized protein</fullName>
    </submittedName>
</protein>
<dbReference type="Proteomes" id="UP000476176">
    <property type="component" value="Unassembled WGS sequence"/>
</dbReference>
<dbReference type="Proteomes" id="UP000441208">
    <property type="component" value="Unassembled WGS sequence"/>
</dbReference>
<evidence type="ECO:0000313" key="17">
    <source>
        <dbReference type="Proteomes" id="UP000486351"/>
    </source>
</evidence>
<dbReference type="AlphaFoldDB" id="A0A6A3W3I7"/>
<organism evidence="6 13">
    <name type="scientific">Phytophthora fragariae</name>
    <dbReference type="NCBI Taxonomy" id="53985"/>
    <lineage>
        <taxon>Eukaryota</taxon>
        <taxon>Sar</taxon>
        <taxon>Stramenopiles</taxon>
        <taxon>Oomycota</taxon>
        <taxon>Peronosporomycetes</taxon>
        <taxon>Peronosporales</taxon>
        <taxon>Peronosporaceae</taxon>
        <taxon>Phytophthora</taxon>
    </lineage>
</organism>
<evidence type="ECO:0000313" key="2">
    <source>
        <dbReference type="EMBL" id="KAE9062567.1"/>
    </source>
</evidence>
<dbReference type="Proteomes" id="UP000440732">
    <property type="component" value="Unassembled WGS sequence"/>
</dbReference>
<dbReference type="OrthoDB" id="10268993at2759"/>
<evidence type="ECO:0000313" key="16">
    <source>
        <dbReference type="Proteomes" id="UP000476176"/>
    </source>
</evidence>
<reference evidence="10 11" key="1">
    <citation type="submission" date="2018-08" db="EMBL/GenBank/DDBJ databases">
        <title>Genomic investigation of the strawberry pathogen Phytophthora fragariae indicates pathogenicity is determined by transcriptional variation in three key races.</title>
        <authorList>
            <person name="Adams T.M."/>
            <person name="Armitage A.D."/>
            <person name="Sobczyk M.K."/>
            <person name="Bates H.J."/>
            <person name="Dunwell J.M."/>
            <person name="Nellist C.F."/>
            <person name="Harrison R.J."/>
        </authorList>
    </citation>
    <scope>NUCLEOTIDE SEQUENCE [LARGE SCALE GENOMIC DNA]</scope>
    <source>
        <strain evidence="8 12">A4</strain>
        <strain evidence="6 13">BC-1</strain>
        <strain evidence="5 16">BC-23</strain>
        <strain evidence="7 11">NOV-27</strain>
        <strain evidence="2 14">NOV-5</strain>
        <strain evidence="4 15">NOV-71</strain>
        <strain evidence="9 17">NOV-77</strain>
        <strain evidence="1 10">NOV-9</strain>
        <strain evidence="3 18">ONT-3</strain>
    </source>
</reference>
<dbReference type="EMBL" id="QXGD01004055">
    <property type="protein sequence ID" value="KAE9172761.1"/>
    <property type="molecule type" value="Genomic_DNA"/>
</dbReference>
<accession>A0A6A3W3I7</accession>
<dbReference type="EMBL" id="QXGC01004190">
    <property type="protein sequence ID" value="KAE9170697.1"/>
    <property type="molecule type" value="Genomic_DNA"/>
</dbReference>
<proteinExistence type="predicted"/>
<evidence type="ECO:0000313" key="15">
    <source>
        <dbReference type="Proteomes" id="UP000441208"/>
    </source>
</evidence>
<dbReference type="Proteomes" id="UP000433483">
    <property type="component" value="Unassembled WGS sequence"/>
</dbReference>
<evidence type="ECO:0000313" key="10">
    <source>
        <dbReference type="Proteomes" id="UP000429523"/>
    </source>
</evidence>
<evidence type="ECO:0000313" key="5">
    <source>
        <dbReference type="EMBL" id="KAE9170697.1"/>
    </source>
</evidence>
<dbReference type="Proteomes" id="UP000437068">
    <property type="component" value="Unassembled WGS sequence"/>
</dbReference>